<evidence type="ECO:0000313" key="1">
    <source>
        <dbReference type="EMBL" id="KKK48639.1"/>
    </source>
</evidence>
<gene>
    <name evidence="1" type="ORF">LCGC14_3143090</name>
</gene>
<sequence>MKYTEIKLTIGYSNNLTIEEVKQHIRESLDIAPFLLLDVTDQEIEFTTLESSGN</sequence>
<proteinExistence type="predicted"/>
<protein>
    <submittedName>
        <fullName evidence="1">Uncharacterized protein</fullName>
    </submittedName>
</protein>
<accession>A0A0F8Y364</accession>
<dbReference type="EMBL" id="LAZR01068963">
    <property type="protein sequence ID" value="KKK48639.1"/>
    <property type="molecule type" value="Genomic_DNA"/>
</dbReference>
<organism evidence="1">
    <name type="scientific">marine sediment metagenome</name>
    <dbReference type="NCBI Taxonomy" id="412755"/>
    <lineage>
        <taxon>unclassified sequences</taxon>
        <taxon>metagenomes</taxon>
        <taxon>ecological metagenomes</taxon>
    </lineage>
</organism>
<name>A0A0F8Y364_9ZZZZ</name>
<comment type="caution">
    <text evidence="1">The sequence shown here is derived from an EMBL/GenBank/DDBJ whole genome shotgun (WGS) entry which is preliminary data.</text>
</comment>
<reference evidence="1" key="1">
    <citation type="journal article" date="2015" name="Nature">
        <title>Complex archaea that bridge the gap between prokaryotes and eukaryotes.</title>
        <authorList>
            <person name="Spang A."/>
            <person name="Saw J.H."/>
            <person name="Jorgensen S.L."/>
            <person name="Zaremba-Niedzwiedzka K."/>
            <person name="Martijn J."/>
            <person name="Lind A.E."/>
            <person name="van Eijk R."/>
            <person name="Schleper C."/>
            <person name="Guy L."/>
            <person name="Ettema T.J."/>
        </authorList>
    </citation>
    <scope>NUCLEOTIDE SEQUENCE</scope>
</reference>
<dbReference type="AlphaFoldDB" id="A0A0F8Y364"/>